<dbReference type="Proteomes" id="UP000283310">
    <property type="component" value="Unassembled WGS sequence"/>
</dbReference>
<dbReference type="InterPro" id="IPR051083">
    <property type="entry name" value="GrpII_Intron_Splice-Mob/Def"/>
</dbReference>
<dbReference type="InterPro" id="IPR043502">
    <property type="entry name" value="DNA/RNA_pol_sf"/>
</dbReference>
<accession>A0A412DRC5</accession>
<feature type="domain" description="Reverse transcriptase" evidence="2">
    <location>
        <begin position="107"/>
        <end position="331"/>
    </location>
</feature>
<dbReference type="PANTHER" id="PTHR34047:SF8">
    <property type="entry name" value="PROTEIN YKFC"/>
    <property type="match status" value="1"/>
</dbReference>
<evidence type="ECO:0000313" key="3">
    <source>
        <dbReference type="EMBL" id="RGR15976.1"/>
    </source>
</evidence>
<organism evidence="3 4">
    <name type="scientific">Bacteroides stercoris</name>
    <dbReference type="NCBI Taxonomy" id="46506"/>
    <lineage>
        <taxon>Bacteria</taxon>
        <taxon>Pseudomonadati</taxon>
        <taxon>Bacteroidota</taxon>
        <taxon>Bacteroidia</taxon>
        <taxon>Bacteroidales</taxon>
        <taxon>Bacteroidaceae</taxon>
        <taxon>Bacteroides</taxon>
    </lineage>
</organism>
<evidence type="ECO:0000256" key="1">
    <source>
        <dbReference type="ARBA" id="ARBA00034120"/>
    </source>
</evidence>
<dbReference type="AlphaFoldDB" id="A0A412DRC5"/>
<protein>
    <recommendedName>
        <fullName evidence="2">Reverse transcriptase domain-containing protein</fullName>
    </recommendedName>
</protein>
<dbReference type="CDD" id="cd01646">
    <property type="entry name" value="RT_Bac_retron_I"/>
    <property type="match status" value="1"/>
</dbReference>
<dbReference type="EMBL" id="QRTW01000005">
    <property type="protein sequence ID" value="RGR15976.1"/>
    <property type="molecule type" value="Genomic_DNA"/>
</dbReference>
<gene>
    <name evidence="3" type="ORF">DWY65_04135</name>
</gene>
<reference evidence="3 4" key="1">
    <citation type="submission" date="2018-08" db="EMBL/GenBank/DDBJ databases">
        <title>A genome reference for cultivated species of the human gut microbiota.</title>
        <authorList>
            <person name="Zou Y."/>
            <person name="Xue W."/>
            <person name="Luo G."/>
        </authorList>
    </citation>
    <scope>NUCLEOTIDE SEQUENCE [LARGE SCALE GENOMIC DNA]</scope>
    <source>
        <strain evidence="3 4">AF26-20BH</strain>
    </source>
</reference>
<dbReference type="PANTHER" id="PTHR34047">
    <property type="entry name" value="NUCLEAR INTRON MATURASE 1, MITOCHONDRIAL-RELATED"/>
    <property type="match status" value="1"/>
</dbReference>
<proteinExistence type="inferred from homology"/>
<dbReference type="PROSITE" id="PS50878">
    <property type="entry name" value="RT_POL"/>
    <property type="match status" value="1"/>
</dbReference>
<dbReference type="InterPro" id="IPR000477">
    <property type="entry name" value="RT_dom"/>
</dbReference>
<evidence type="ECO:0000313" key="4">
    <source>
        <dbReference type="Proteomes" id="UP000283310"/>
    </source>
</evidence>
<comment type="caution">
    <text evidence="3">The sequence shown here is derived from an EMBL/GenBank/DDBJ whole genome shotgun (WGS) entry which is preliminary data.</text>
</comment>
<dbReference type="SUPFAM" id="SSF56672">
    <property type="entry name" value="DNA/RNA polymerases"/>
    <property type="match status" value="1"/>
</dbReference>
<name>A0A412DRC5_BACSE</name>
<comment type="similarity">
    <text evidence="1">Belongs to the bacterial reverse transcriptase family.</text>
</comment>
<sequence length="496" mass="56762">MESRNISLTTCGERLDHSPRDRKAVSDIYDLFQPAVAATAVCYPLYNLIPEIISDENLERSFKRVMANLRSADTRSGNRQREIAVIDGIECSPRMARYVKNKHKILDALKEQIGNGTFRIKNLKSFTVDDGPKVRIVQAPSVIERIGSNAIMEPLEKHLSPLLIETTAASIQGRGPHGLFHQVQDTLAENPNIHYYYQSDYKGYYDSIDHDILISTIRRYVGDPVLLPILENFVKALYPNGKHGISKGLRSSQFFGNLYHNDIDHRMIDEYGAKHYFRFCDDIFILGESKRDLWKLRDKLHYEAAQIGLTIKPSEKVAPISSGMDALGFVNYGDYTLLRKRTKVNAARKLSKIKSRKRRQQIIGSFKGMACHADCKHLFYILTKNNMKKFSEMGVTYTPADGKKRFPGKVMRLSDIVNIPIEIHDFETGIDTKEGEDRYLVSFRNPRTQEWGKFFTASVEMKGILDQISDIEDGFPFETVLKCEMFDGGKRKYNFT</sequence>
<dbReference type="Pfam" id="PF00078">
    <property type="entry name" value="RVT_1"/>
    <property type="match status" value="1"/>
</dbReference>
<evidence type="ECO:0000259" key="2">
    <source>
        <dbReference type="PROSITE" id="PS50878"/>
    </source>
</evidence>